<name>A0A164PHL0_9NOCA</name>
<comment type="caution">
    <text evidence="1">The sequence shown here is derived from an EMBL/GenBank/DDBJ whole genome shotgun (WGS) entry which is preliminary data.</text>
</comment>
<dbReference type="Proteomes" id="UP000076512">
    <property type="component" value="Unassembled WGS sequence"/>
</dbReference>
<dbReference type="EMBL" id="LWGR01000003">
    <property type="protein sequence ID" value="KZM75581.1"/>
    <property type="molecule type" value="Genomic_DNA"/>
</dbReference>
<evidence type="ECO:0000313" key="1">
    <source>
        <dbReference type="EMBL" id="KZM75581.1"/>
    </source>
</evidence>
<keyword evidence="2" id="KW-1185">Reference proteome</keyword>
<accession>A0A164PHL0</accession>
<organism evidence="1 2">
    <name type="scientific">Nocardia terpenica</name>
    <dbReference type="NCBI Taxonomy" id="455432"/>
    <lineage>
        <taxon>Bacteria</taxon>
        <taxon>Bacillati</taxon>
        <taxon>Actinomycetota</taxon>
        <taxon>Actinomycetes</taxon>
        <taxon>Mycobacteriales</taxon>
        <taxon>Nocardiaceae</taxon>
        <taxon>Nocardia</taxon>
    </lineage>
</organism>
<evidence type="ECO:0000313" key="2">
    <source>
        <dbReference type="Proteomes" id="UP000076512"/>
    </source>
</evidence>
<sequence>MNDSRNHPSRFDAGPALDMPVEVTCESCGKAETFLVNRARFTAWRERRMLLQDALAHLSIPDREFLKSRTCPACWTDMFGPCPFGA</sequence>
<dbReference type="AlphaFoldDB" id="A0A164PHL0"/>
<proteinExistence type="predicted"/>
<protein>
    <submittedName>
        <fullName evidence="1">Uncharacterized protein</fullName>
    </submittedName>
</protein>
<reference evidence="1 2" key="1">
    <citation type="submission" date="2016-04" db="EMBL/GenBank/DDBJ databases">
        <authorList>
            <person name="Evans L.H."/>
            <person name="Alamgir A."/>
            <person name="Owens N."/>
            <person name="Weber N.D."/>
            <person name="Virtaneva K."/>
            <person name="Barbian K."/>
            <person name="Babar A."/>
            <person name="Rosenke K."/>
        </authorList>
    </citation>
    <scope>NUCLEOTIDE SEQUENCE [LARGE SCALE GENOMIC DNA]</scope>
    <source>
        <strain evidence="1 2">IFM 0406</strain>
    </source>
</reference>
<gene>
    <name evidence="1" type="ORF">AWN90_19605</name>
</gene>